<dbReference type="EMBL" id="CP035382">
    <property type="protein sequence ID" value="QDK18697.1"/>
    <property type="molecule type" value="Genomic_DNA"/>
</dbReference>
<name>A0AAP9AJC5_9ENTR</name>
<feature type="transmembrane region" description="Helical" evidence="1">
    <location>
        <begin position="375"/>
        <end position="393"/>
    </location>
</feature>
<dbReference type="AlphaFoldDB" id="A0AAP9AJC5"/>
<dbReference type="Pfam" id="PF19040">
    <property type="entry name" value="SGNH"/>
    <property type="match status" value="1"/>
</dbReference>
<dbReference type="GO" id="GO:0009103">
    <property type="term" value="P:lipopolysaccharide biosynthetic process"/>
    <property type="evidence" value="ECO:0007669"/>
    <property type="project" value="TreeGrafter"/>
</dbReference>
<evidence type="ECO:0000259" key="3">
    <source>
        <dbReference type="Pfam" id="PF19040"/>
    </source>
</evidence>
<evidence type="ECO:0000313" key="5">
    <source>
        <dbReference type="Proteomes" id="UP000317812"/>
    </source>
</evidence>
<reference evidence="4 5" key="1">
    <citation type="submission" date="2019-01" db="EMBL/GenBank/DDBJ databases">
        <title>Florfenicol resistance in Enterobacteriaceae and whole-genome sequence analysis of florfenicol-resistant Leclercia adecarboxylata strain R25.</title>
        <authorList>
            <person name="Bao Q."/>
            <person name="Ying Y."/>
        </authorList>
    </citation>
    <scope>NUCLEOTIDE SEQUENCE [LARGE SCALE GENOMIC DNA]</scope>
    <source>
        <strain evidence="4 5">R25</strain>
    </source>
</reference>
<keyword evidence="1" id="KW-1133">Transmembrane helix</keyword>
<feature type="transmembrane region" description="Helical" evidence="1">
    <location>
        <begin position="340"/>
        <end position="359"/>
    </location>
</feature>
<feature type="transmembrane region" description="Helical" evidence="1">
    <location>
        <begin position="174"/>
        <end position="190"/>
    </location>
</feature>
<keyword evidence="1" id="KW-0472">Membrane</keyword>
<dbReference type="InterPro" id="IPR002656">
    <property type="entry name" value="Acyl_transf_3_dom"/>
</dbReference>
<dbReference type="GO" id="GO:0016020">
    <property type="term" value="C:membrane"/>
    <property type="evidence" value="ECO:0007669"/>
    <property type="project" value="TreeGrafter"/>
</dbReference>
<gene>
    <name evidence="4" type="ORF">ES815_10440</name>
</gene>
<dbReference type="PANTHER" id="PTHR23028:SF53">
    <property type="entry name" value="ACYL_TRANSF_3 DOMAIN-CONTAINING PROTEIN"/>
    <property type="match status" value="1"/>
</dbReference>
<evidence type="ECO:0000259" key="2">
    <source>
        <dbReference type="Pfam" id="PF01757"/>
    </source>
</evidence>
<feature type="transmembrane region" description="Helical" evidence="1">
    <location>
        <begin position="197"/>
        <end position="217"/>
    </location>
</feature>
<proteinExistence type="predicted"/>
<dbReference type="InterPro" id="IPR050879">
    <property type="entry name" value="Acyltransferase_3"/>
</dbReference>
<dbReference type="InterPro" id="IPR043968">
    <property type="entry name" value="SGNH"/>
</dbReference>
<dbReference type="Proteomes" id="UP000317812">
    <property type="component" value="Chromosome"/>
</dbReference>
<dbReference type="GO" id="GO:0016747">
    <property type="term" value="F:acyltransferase activity, transferring groups other than amino-acyl groups"/>
    <property type="evidence" value="ECO:0007669"/>
    <property type="project" value="InterPro"/>
</dbReference>
<dbReference type="PANTHER" id="PTHR23028">
    <property type="entry name" value="ACETYLTRANSFERASE"/>
    <property type="match status" value="1"/>
</dbReference>
<keyword evidence="4" id="KW-0808">Transferase</keyword>
<feature type="transmembrane region" description="Helical" evidence="1">
    <location>
        <begin position="255"/>
        <end position="277"/>
    </location>
</feature>
<organism evidence="4 5">
    <name type="scientific">Leclercia adecarboxylata</name>
    <dbReference type="NCBI Taxonomy" id="83655"/>
    <lineage>
        <taxon>Bacteria</taxon>
        <taxon>Pseudomonadati</taxon>
        <taxon>Pseudomonadota</taxon>
        <taxon>Gammaproteobacteria</taxon>
        <taxon>Enterobacterales</taxon>
        <taxon>Enterobacteriaceae</taxon>
        <taxon>Leclercia</taxon>
    </lineage>
</organism>
<accession>A0AAP9AJC5</accession>
<evidence type="ECO:0000313" key="4">
    <source>
        <dbReference type="EMBL" id="QDK18697.1"/>
    </source>
</evidence>
<feature type="domain" description="Acyltransferase 3" evidence="2">
    <location>
        <begin position="38"/>
        <end position="358"/>
    </location>
</feature>
<keyword evidence="1" id="KW-0812">Transmembrane</keyword>
<feature type="transmembrane region" description="Helical" evidence="1">
    <location>
        <begin position="104"/>
        <end position="123"/>
    </location>
</feature>
<feature type="transmembrane region" description="Helical" evidence="1">
    <location>
        <begin position="59"/>
        <end position="83"/>
    </location>
</feature>
<dbReference type="Pfam" id="PF01757">
    <property type="entry name" value="Acyl_transf_3"/>
    <property type="match status" value="1"/>
</dbReference>
<feature type="domain" description="SGNH" evidence="3">
    <location>
        <begin position="428"/>
        <end position="653"/>
    </location>
</feature>
<protein>
    <submittedName>
        <fullName evidence="4">Acyltransferase</fullName>
    </submittedName>
</protein>
<keyword evidence="4" id="KW-0012">Acyltransferase</keyword>
<feature type="transmembrane region" description="Helical" evidence="1">
    <location>
        <begin position="316"/>
        <end position="334"/>
    </location>
</feature>
<sequence length="659" mass="73353">MQAAFLILSVLSGNLMANINLSLEDVSSLSVDRDFRQDINLLRGIAILSVVFYHFTATLLPGGFAGVDVFFVISGFLMTKIIATGLERNSFNLIQFYAARCKRIIPALLAMCLVIAVATFFWLPTNEYKKLGNYIGYAALFISNLKLNKESGDYFALDSHENWFLHTWSLSVEWQFYLVLPFIMMGLYPLRKKLNTGLCLLVLTVASFMVSITHTSGNASTSFYLMPYRAWEMLCGGLVWYAAQRFVLPLGLRPLAAIAGYALILISLFSITAQQAWPGPLTLLPVVGAMLVIYSDYQPLVSLFDRNFRWAGLSSYSVYLWHWPIVVFLIYSGRQHNGPWVMSAIALSFAAGWLSWVLIEQPGKNYLSQRTTRTFWLILFACVGVAWLFSYLVKNSIVVSQPDPLVNKIALEATNKNYAANPKTHLSLYGTGKPAAIIIGDSHAEATATALAEAAQGKGSVIGITYSGCPTLATGEVDENKRCGAFNRSLPSRLQNYPSDVPVVIVNRLTHYAEQQLVTFDARPQNKEAYLQQYADAVVGMACTLNREHPVYLVNPIPEMAHNIPRTLSHRLMTGRATRDLSVPLANYEKKNAAILQAQARAAKQCGVQVLDPTAWLCTAGRCMGSKNLQPWYFDDNHLSETGNKVLVPMFRQVFSHPR</sequence>
<evidence type="ECO:0000256" key="1">
    <source>
        <dbReference type="SAM" id="Phobius"/>
    </source>
</evidence>